<dbReference type="SUPFAM" id="SSF52518">
    <property type="entry name" value="Thiamin diphosphate-binding fold (THDP-binding)"/>
    <property type="match status" value="2"/>
</dbReference>
<organism evidence="6 7">
    <name type="scientific">Histidinibacterium lentulum</name>
    <dbReference type="NCBI Taxonomy" id="2480588"/>
    <lineage>
        <taxon>Bacteria</taxon>
        <taxon>Pseudomonadati</taxon>
        <taxon>Pseudomonadota</taxon>
        <taxon>Alphaproteobacteria</taxon>
        <taxon>Rhodobacterales</taxon>
        <taxon>Paracoccaceae</taxon>
        <taxon>Histidinibacterium</taxon>
    </lineage>
</organism>
<dbReference type="EMBL" id="RDRB01000004">
    <property type="protein sequence ID" value="ROU02483.1"/>
    <property type="molecule type" value="Genomic_DNA"/>
</dbReference>
<keyword evidence="7" id="KW-1185">Reference proteome</keyword>
<reference evidence="6 7" key="1">
    <citation type="submission" date="2018-10" db="EMBL/GenBank/DDBJ databases">
        <title>Histidinibacterium lentulum gen. nov., sp. nov., a marine bacterium from the culture broth of Picochlorum sp. 122.</title>
        <authorList>
            <person name="Wang G."/>
        </authorList>
    </citation>
    <scope>NUCLEOTIDE SEQUENCE [LARGE SCALE GENOMIC DNA]</scope>
    <source>
        <strain evidence="6 7">B17</strain>
    </source>
</reference>
<dbReference type="CDD" id="cd02002">
    <property type="entry name" value="TPP_BFDC"/>
    <property type="match status" value="1"/>
</dbReference>
<comment type="caution">
    <text evidence="6">The sequence shown here is derived from an EMBL/GenBank/DDBJ whole genome shotgun (WGS) entry which is preliminary data.</text>
</comment>
<dbReference type="CDD" id="cd07035">
    <property type="entry name" value="TPP_PYR_POX_like"/>
    <property type="match status" value="1"/>
</dbReference>
<gene>
    <name evidence="6" type="ORF">EAT49_09085</name>
</gene>
<protein>
    <submittedName>
        <fullName evidence="6">Acetolactate synthase large subunit</fullName>
    </submittedName>
</protein>
<dbReference type="RefSeq" id="WP_123642004.1">
    <property type="nucleotide sequence ID" value="NZ_ML119084.1"/>
</dbReference>
<evidence type="ECO:0000259" key="4">
    <source>
        <dbReference type="Pfam" id="PF02775"/>
    </source>
</evidence>
<proteinExistence type="inferred from homology"/>
<dbReference type="AlphaFoldDB" id="A0A3N2R512"/>
<name>A0A3N2R512_9RHOB</name>
<evidence type="ECO:0000256" key="1">
    <source>
        <dbReference type="ARBA" id="ARBA00007812"/>
    </source>
</evidence>
<sequence length="511" mass="52427">MDGATALVRTFLGAGVDTVFANPGTSEMHLVAALDDHPDMRCVLALFEGGATGAADGHARMTGGVGAVLLHLGPGFGNGWANLHNARKAGVGLVAVVGDHARRHLAYDAPLKADLEGVARSVSHWVRVAARGTVGTDGAAAVRAAAPGRIATLVLPADAAWSEGDAPAEGLAPPEEEPADRARAAAAAELLARPGAALMLDGRMLWGEAAETAGRIAARTGCRLMAPHFCARIRRGAGAVAIETLAYRHAGAREALEDVAELVLLGARHPVNFFAYPDLPSTPLPAATRVTELCPWGGAAEVWLAALAEAVGVTGQEEPPRVLARRPEAPRGALTAEAVGAAVARALPEEAIFVNEAISLSAPILAAVEGAAPHDRLDLTGGAIGDGLPVAVGAAVACPGRRVVAVVGDGSAMYTIQCLWTMARERLDVTVVILANRGYRILQLEMEAMGKTGIGRNARAMMDVADPELDFVALARGHGVEALRVETGEALEAALAGALAVQGPRLIEAVL</sequence>
<dbReference type="InterPro" id="IPR011766">
    <property type="entry name" value="TPP_enzyme_TPP-bd"/>
</dbReference>
<dbReference type="OrthoDB" id="9773408at2"/>
<accession>A0A3N2R512</accession>
<dbReference type="PANTHER" id="PTHR18968:SF86">
    <property type="entry name" value="ACETOLACTATE SYNTHASE LARGE SUBUNIT ILVX-RELATED"/>
    <property type="match status" value="1"/>
</dbReference>
<dbReference type="PANTHER" id="PTHR18968">
    <property type="entry name" value="THIAMINE PYROPHOSPHATE ENZYMES"/>
    <property type="match status" value="1"/>
</dbReference>
<dbReference type="Proteomes" id="UP000268016">
    <property type="component" value="Unassembled WGS sequence"/>
</dbReference>
<comment type="similarity">
    <text evidence="1">Belongs to the TPP enzyme family.</text>
</comment>
<dbReference type="GO" id="GO:0030976">
    <property type="term" value="F:thiamine pyrophosphate binding"/>
    <property type="evidence" value="ECO:0007669"/>
    <property type="project" value="InterPro"/>
</dbReference>
<dbReference type="PROSITE" id="PS00187">
    <property type="entry name" value="TPP_ENZYMES"/>
    <property type="match status" value="1"/>
</dbReference>
<feature type="domain" description="Thiamine pyrophosphate enzyme TPP-binding" evidence="4">
    <location>
        <begin position="382"/>
        <end position="508"/>
    </location>
</feature>
<evidence type="ECO:0000256" key="2">
    <source>
        <dbReference type="ARBA" id="ARBA00022679"/>
    </source>
</evidence>
<dbReference type="Gene3D" id="3.40.50.970">
    <property type="match status" value="2"/>
</dbReference>
<evidence type="ECO:0000256" key="3">
    <source>
        <dbReference type="ARBA" id="ARBA00023052"/>
    </source>
</evidence>
<evidence type="ECO:0000313" key="7">
    <source>
        <dbReference type="Proteomes" id="UP000268016"/>
    </source>
</evidence>
<dbReference type="InterPro" id="IPR029061">
    <property type="entry name" value="THDP-binding"/>
</dbReference>
<dbReference type="NCBIfam" id="NF005760">
    <property type="entry name" value="PRK07586.1"/>
    <property type="match status" value="1"/>
</dbReference>
<evidence type="ECO:0000313" key="6">
    <source>
        <dbReference type="EMBL" id="ROU02483.1"/>
    </source>
</evidence>
<dbReference type="Pfam" id="PF02776">
    <property type="entry name" value="TPP_enzyme_N"/>
    <property type="match status" value="1"/>
</dbReference>
<dbReference type="GO" id="GO:0044281">
    <property type="term" value="P:small molecule metabolic process"/>
    <property type="evidence" value="ECO:0007669"/>
    <property type="project" value="UniProtKB-ARBA"/>
</dbReference>
<keyword evidence="3" id="KW-0786">Thiamine pyrophosphate</keyword>
<keyword evidence="2" id="KW-0808">Transferase</keyword>
<evidence type="ECO:0000259" key="5">
    <source>
        <dbReference type="Pfam" id="PF02776"/>
    </source>
</evidence>
<dbReference type="GO" id="GO:0003984">
    <property type="term" value="F:acetolactate synthase activity"/>
    <property type="evidence" value="ECO:0007669"/>
    <property type="project" value="TreeGrafter"/>
</dbReference>
<dbReference type="InterPro" id="IPR012001">
    <property type="entry name" value="Thiamin_PyroP_enz_TPP-bd_dom"/>
</dbReference>
<feature type="domain" description="Thiamine pyrophosphate enzyme N-terminal TPP-binding" evidence="5">
    <location>
        <begin position="1"/>
        <end position="106"/>
    </location>
</feature>
<dbReference type="GO" id="GO:0050660">
    <property type="term" value="F:flavin adenine dinucleotide binding"/>
    <property type="evidence" value="ECO:0007669"/>
    <property type="project" value="TreeGrafter"/>
</dbReference>
<dbReference type="GO" id="GO:0000287">
    <property type="term" value="F:magnesium ion binding"/>
    <property type="evidence" value="ECO:0007669"/>
    <property type="project" value="InterPro"/>
</dbReference>
<dbReference type="InterPro" id="IPR000399">
    <property type="entry name" value="TPP-bd_CS"/>
</dbReference>
<dbReference type="Pfam" id="PF02775">
    <property type="entry name" value="TPP_enzyme_C"/>
    <property type="match status" value="1"/>
</dbReference>
<dbReference type="InterPro" id="IPR045229">
    <property type="entry name" value="TPP_enz"/>
</dbReference>